<keyword evidence="3" id="KW-1185">Reference proteome</keyword>
<evidence type="ECO:0000313" key="3">
    <source>
        <dbReference type="Proteomes" id="UP001589740"/>
    </source>
</evidence>
<feature type="compositionally biased region" description="Basic and acidic residues" evidence="1">
    <location>
        <begin position="89"/>
        <end position="103"/>
    </location>
</feature>
<feature type="compositionally biased region" description="Basic and acidic residues" evidence="1">
    <location>
        <begin position="138"/>
        <end position="153"/>
    </location>
</feature>
<reference evidence="2 3" key="1">
    <citation type="submission" date="2024-09" db="EMBL/GenBank/DDBJ databases">
        <authorList>
            <person name="Sun Q."/>
            <person name="Mori K."/>
        </authorList>
    </citation>
    <scope>NUCLEOTIDE SEQUENCE [LARGE SCALE GENOMIC DNA]</scope>
    <source>
        <strain evidence="2 3">JCM 12822</strain>
    </source>
</reference>
<evidence type="ECO:0000313" key="2">
    <source>
        <dbReference type="EMBL" id="MFB9861042.1"/>
    </source>
</evidence>
<comment type="caution">
    <text evidence="2">The sequence shown here is derived from an EMBL/GenBank/DDBJ whole genome shotgun (WGS) entry which is preliminary data.</text>
</comment>
<accession>A0ABV5Z4J6</accession>
<organism evidence="2 3">
    <name type="scientific">Salinicoccus siamensis</name>
    <dbReference type="NCBI Taxonomy" id="381830"/>
    <lineage>
        <taxon>Bacteria</taxon>
        <taxon>Bacillati</taxon>
        <taxon>Bacillota</taxon>
        <taxon>Bacilli</taxon>
        <taxon>Bacillales</taxon>
        <taxon>Staphylococcaceae</taxon>
        <taxon>Salinicoccus</taxon>
    </lineage>
</organism>
<gene>
    <name evidence="2" type="ORF">ACFFLE_08015</name>
</gene>
<feature type="compositionally biased region" description="Acidic residues" evidence="1">
    <location>
        <begin position="154"/>
        <end position="163"/>
    </location>
</feature>
<dbReference type="Proteomes" id="UP001589740">
    <property type="component" value="Unassembled WGS sequence"/>
</dbReference>
<feature type="region of interest" description="Disordered" evidence="1">
    <location>
        <begin position="89"/>
        <end position="163"/>
    </location>
</feature>
<sequence length="163" mass="19308">MYKNQYKPFETEEDAALYLDNYIELKQYAVFSNQNLSKLREQFPELDIVDNESHDLEDRVSQLDFNEGSKEDFMKHYDAGEVIIFERLEDTDPLKTEQDESSEKQTNVKPRDEYDTEIVDTNTGSRSMMEVKNNDPSNTDRRDGEAAYFRKSDQEEEEFLKDK</sequence>
<dbReference type="EMBL" id="JBHMAH010000028">
    <property type="protein sequence ID" value="MFB9861042.1"/>
    <property type="molecule type" value="Genomic_DNA"/>
</dbReference>
<name>A0ABV5Z4J6_9STAP</name>
<protein>
    <recommendedName>
        <fullName evidence="4">Heat induced stress protein YflT</fullName>
    </recommendedName>
</protein>
<evidence type="ECO:0000256" key="1">
    <source>
        <dbReference type="SAM" id="MobiDB-lite"/>
    </source>
</evidence>
<evidence type="ECO:0008006" key="4">
    <source>
        <dbReference type="Google" id="ProtNLM"/>
    </source>
</evidence>
<dbReference type="RefSeq" id="WP_380570611.1">
    <property type="nucleotide sequence ID" value="NZ_JBHMAH010000028.1"/>
</dbReference>
<proteinExistence type="predicted"/>